<dbReference type="PANTHER" id="PTHR30521">
    <property type="entry name" value="DEFERROCHELATASE/PEROXIDASE"/>
    <property type="match status" value="1"/>
</dbReference>
<protein>
    <recommendedName>
        <fullName evidence="10 13">Deferrochelatase</fullName>
        <ecNumber evidence="13">1.11.1.-</ecNumber>
    </recommendedName>
    <alternativeName>
        <fullName evidence="11 13">Peroxidase EfeB</fullName>
    </alternativeName>
</protein>
<dbReference type="EC" id="1.11.1.-" evidence="13"/>
<evidence type="ECO:0000256" key="9">
    <source>
        <dbReference type="ARBA" id="ARBA00025737"/>
    </source>
</evidence>
<comment type="cofactor">
    <cofactor evidence="13">
        <name>heme b</name>
        <dbReference type="ChEBI" id="CHEBI:60344"/>
    </cofactor>
    <text evidence="13">Binds 1 heme b (iron(II)-protoporphyrin IX) group non-covalently per subunit.</text>
</comment>
<evidence type="ECO:0000256" key="4">
    <source>
        <dbReference type="ARBA" id="ARBA00022723"/>
    </source>
</evidence>
<evidence type="ECO:0000256" key="5">
    <source>
        <dbReference type="ARBA" id="ARBA00022729"/>
    </source>
</evidence>
<dbReference type="RefSeq" id="WP_209693111.1">
    <property type="nucleotide sequence ID" value="NZ_BAAAVU010000016.1"/>
</dbReference>
<dbReference type="InterPro" id="IPR006314">
    <property type="entry name" value="Dyp_peroxidase"/>
</dbReference>
<reference evidence="16 17" key="1">
    <citation type="submission" date="2021-03" db="EMBL/GenBank/DDBJ databases">
        <title>Sequencing the genomes of 1000 actinobacteria strains.</title>
        <authorList>
            <person name="Klenk H.-P."/>
        </authorList>
    </citation>
    <scope>NUCLEOTIDE SEQUENCE [LARGE SCALE GENOMIC DNA]</scope>
    <source>
        <strain evidence="16 17">DSM 18824</strain>
    </source>
</reference>
<dbReference type="EMBL" id="JAGINT010000001">
    <property type="protein sequence ID" value="MBP2350004.1"/>
    <property type="molecule type" value="Genomic_DNA"/>
</dbReference>
<keyword evidence="2 13" id="KW-0575">Peroxidase</keyword>
<dbReference type="Pfam" id="PF20628">
    <property type="entry name" value="Dyp_perox_C"/>
    <property type="match status" value="1"/>
</dbReference>
<keyword evidence="8" id="KW-0456">Lyase</keyword>
<dbReference type="SUPFAM" id="SSF54909">
    <property type="entry name" value="Dimeric alpha+beta barrel"/>
    <property type="match status" value="1"/>
</dbReference>
<keyword evidence="6 13" id="KW-0560">Oxidoreductase</keyword>
<evidence type="ECO:0000256" key="10">
    <source>
        <dbReference type="ARBA" id="ARBA00033771"/>
    </source>
</evidence>
<dbReference type="InterPro" id="IPR048327">
    <property type="entry name" value="Dyp_perox_N"/>
</dbReference>
<dbReference type="NCBIfam" id="TIGR01413">
    <property type="entry name" value="Dyp_perox_fam"/>
    <property type="match status" value="1"/>
</dbReference>
<feature type="chain" id="PRO_5044979062" description="Deferrochelatase" evidence="13">
    <location>
        <begin position="30"/>
        <end position="408"/>
    </location>
</feature>
<dbReference type="InterPro" id="IPR048328">
    <property type="entry name" value="Dyp_perox_C"/>
</dbReference>
<comment type="catalytic activity">
    <reaction evidence="12">
        <text>heme b + 2 H(+) = protoporphyrin IX + Fe(2+)</text>
        <dbReference type="Rhea" id="RHEA:22584"/>
        <dbReference type="ChEBI" id="CHEBI:15378"/>
        <dbReference type="ChEBI" id="CHEBI:29033"/>
        <dbReference type="ChEBI" id="CHEBI:57306"/>
        <dbReference type="ChEBI" id="CHEBI:60344"/>
        <dbReference type="EC" id="4.98.1.1"/>
    </reaction>
    <physiologicalReaction direction="left-to-right" evidence="12">
        <dbReference type="Rhea" id="RHEA:22585"/>
    </physiologicalReaction>
</comment>
<evidence type="ECO:0000256" key="7">
    <source>
        <dbReference type="ARBA" id="ARBA00023004"/>
    </source>
</evidence>
<evidence type="ECO:0000259" key="14">
    <source>
        <dbReference type="Pfam" id="PF04261"/>
    </source>
</evidence>
<dbReference type="Proteomes" id="UP000755585">
    <property type="component" value="Unassembled WGS sequence"/>
</dbReference>
<evidence type="ECO:0000313" key="16">
    <source>
        <dbReference type="EMBL" id="MBP2350004.1"/>
    </source>
</evidence>
<comment type="similarity">
    <text evidence="9 13">Belongs to the DyP-type peroxidase family.</text>
</comment>
<evidence type="ECO:0000259" key="15">
    <source>
        <dbReference type="Pfam" id="PF20628"/>
    </source>
</evidence>
<evidence type="ECO:0000256" key="6">
    <source>
        <dbReference type="ARBA" id="ARBA00023002"/>
    </source>
</evidence>
<evidence type="ECO:0000256" key="1">
    <source>
        <dbReference type="ARBA" id="ARBA00004196"/>
    </source>
</evidence>
<dbReference type="InterPro" id="IPR006313">
    <property type="entry name" value="EfeB/EfeN"/>
</dbReference>
<comment type="caution">
    <text evidence="16">The sequence shown here is derived from an EMBL/GenBank/DDBJ whole genome shotgun (WGS) entry which is preliminary data.</text>
</comment>
<keyword evidence="17" id="KW-1185">Reference proteome</keyword>
<evidence type="ECO:0000256" key="8">
    <source>
        <dbReference type="ARBA" id="ARBA00023239"/>
    </source>
</evidence>
<dbReference type="GO" id="GO:0004601">
    <property type="term" value="F:peroxidase activity"/>
    <property type="evidence" value="ECO:0007669"/>
    <property type="project" value="UniProtKB-KW"/>
</dbReference>
<sequence length="408" mass="43251">MSDVGRRSFLRGALAGAGAAAVAGAGAVAADGLTGVAANADAATPTAVPFHGVHQAGIVTPQQKRAVFASFDVIAADKGELTDLFKTLTERARLLTTGGSLPPLGITAPPADSGVLGPDMPGDDLTVTVGVGASLFDARYGLKNLKPAKLTAMKEFPNDSLDEALCHGDLSLQLCASDTDIVLHALRDIARHTRGAMQLRWRVDGFQSPPRPAGAPRNLMGFKDGIVKPAAGDQDKLVWVGQGNGEPAWTEGGSYQVLRQIRMLVEFWDRVSLGEQENMFGRRRDTGAPLDGNSETDVPNYAADPTGGAIPLTSHIRKANPRTPATAASQFLRRGYNYDKGTDAVGDLDLGLLFCAYQQDIARQFEAVQTRLTDEPLVDYIRPVGGGYFFTLPGVRDGNDHFGRSLLA</sequence>
<keyword evidence="3 13" id="KW-0349">Heme</keyword>
<feature type="domain" description="Dyp-type peroxidase N-terminal" evidence="14">
    <location>
        <begin position="55"/>
        <end position="207"/>
    </location>
</feature>
<dbReference type="NCBIfam" id="TIGR01412">
    <property type="entry name" value="tat_substr_1"/>
    <property type="match status" value="1"/>
</dbReference>
<evidence type="ECO:0000313" key="17">
    <source>
        <dbReference type="Proteomes" id="UP000755585"/>
    </source>
</evidence>
<feature type="domain" description="Dyp-type peroxidase C-terminal" evidence="15">
    <location>
        <begin position="216"/>
        <end position="395"/>
    </location>
</feature>
<evidence type="ECO:0000256" key="13">
    <source>
        <dbReference type="RuleBase" id="RU365017"/>
    </source>
</evidence>
<keyword evidence="5 13" id="KW-0732">Signal</keyword>
<dbReference type="PROSITE" id="PS51318">
    <property type="entry name" value="TAT"/>
    <property type="match status" value="1"/>
</dbReference>
<keyword evidence="7 13" id="KW-0408">Iron</keyword>
<dbReference type="PROSITE" id="PS51404">
    <property type="entry name" value="DYP_PEROXIDASE"/>
    <property type="match status" value="1"/>
</dbReference>
<name>A0ABS4UEK2_9ACTN</name>
<dbReference type="PANTHER" id="PTHR30521:SF4">
    <property type="entry name" value="DEFERROCHELATASE"/>
    <property type="match status" value="1"/>
</dbReference>
<accession>A0ABS4UEK2</accession>
<dbReference type="Pfam" id="PF04261">
    <property type="entry name" value="Dyp_perox_N"/>
    <property type="match status" value="1"/>
</dbReference>
<proteinExistence type="inferred from homology"/>
<keyword evidence="4 13" id="KW-0479">Metal-binding</keyword>
<dbReference type="InterPro" id="IPR011008">
    <property type="entry name" value="Dimeric_a/b-barrel"/>
</dbReference>
<evidence type="ECO:0000256" key="2">
    <source>
        <dbReference type="ARBA" id="ARBA00022559"/>
    </source>
</evidence>
<evidence type="ECO:0000256" key="11">
    <source>
        <dbReference type="ARBA" id="ARBA00033775"/>
    </source>
</evidence>
<organism evidence="16 17">
    <name type="scientific">Kribbella aluminosa</name>
    <dbReference type="NCBI Taxonomy" id="416017"/>
    <lineage>
        <taxon>Bacteria</taxon>
        <taxon>Bacillati</taxon>
        <taxon>Actinomycetota</taxon>
        <taxon>Actinomycetes</taxon>
        <taxon>Propionibacteriales</taxon>
        <taxon>Kribbellaceae</taxon>
        <taxon>Kribbella</taxon>
    </lineage>
</organism>
<feature type="signal peptide" evidence="13">
    <location>
        <begin position="1"/>
        <end position="29"/>
    </location>
</feature>
<comment type="function">
    <text evidence="13">Involved in the recovery of exogenous heme iron. Extracts iron from heme while preserving the protoporphyrin ring intact.</text>
</comment>
<evidence type="ECO:0000256" key="3">
    <source>
        <dbReference type="ARBA" id="ARBA00022617"/>
    </source>
</evidence>
<evidence type="ECO:0000256" key="12">
    <source>
        <dbReference type="ARBA" id="ARBA00048856"/>
    </source>
</evidence>
<dbReference type="InterPro" id="IPR006311">
    <property type="entry name" value="TAT_signal"/>
</dbReference>
<comment type="subcellular location">
    <subcellularLocation>
        <location evidence="1">Cell envelope</location>
    </subcellularLocation>
</comment>
<gene>
    <name evidence="16" type="ORF">JOF29_001087</name>
</gene>